<feature type="domain" description="Endonuclease GajA/Old nuclease/RecF-like AAA" evidence="1">
    <location>
        <begin position="1"/>
        <end position="431"/>
    </location>
</feature>
<evidence type="ECO:0008006" key="5">
    <source>
        <dbReference type="Google" id="ProtNLM"/>
    </source>
</evidence>
<evidence type="ECO:0000313" key="3">
    <source>
        <dbReference type="EMBL" id="MCD1293525.1"/>
    </source>
</evidence>
<gene>
    <name evidence="3" type="ORF">CUJ83_00755</name>
</gene>
<comment type="caution">
    <text evidence="3">The sequence shown here is derived from an EMBL/GenBank/DDBJ whole genome shotgun (WGS) entry which is preliminary data.</text>
</comment>
<feature type="domain" description="OLD protein-like TOPRIM" evidence="2">
    <location>
        <begin position="480"/>
        <end position="548"/>
    </location>
</feature>
<reference evidence="3 4" key="1">
    <citation type="submission" date="2017-11" db="EMBL/GenBank/DDBJ databases">
        <title>Isolation and Characterization of Family Methanocellaceae Species from Potential Methane Hydrate Area Offshore Southwestern Taiwan.</title>
        <authorList>
            <person name="Zhang W.-L."/>
            <person name="Chen W.-C."/>
            <person name="Lai M.-C."/>
            <person name="Chen S.-C."/>
        </authorList>
    </citation>
    <scope>NUCLEOTIDE SEQUENCE [LARGE SCALE GENOMIC DNA]</scope>
    <source>
        <strain evidence="3 4">CWC-04</strain>
    </source>
</reference>
<keyword evidence="4" id="KW-1185">Reference proteome</keyword>
<dbReference type="RefSeq" id="WP_230739442.1">
    <property type="nucleotide sequence ID" value="NZ_PGCK01000001.1"/>
</dbReference>
<dbReference type="InterPro" id="IPR051396">
    <property type="entry name" value="Bact_Antivir_Def_Nuclease"/>
</dbReference>
<dbReference type="SUPFAM" id="SSF52540">
    <property type="entry name" value="P-loop containing nucleoside triphosphate hydrolases"/>
    <property type="match status" value="1"/>
</dbReference>
<accession>A0AAP2RBE4</accession>
<dbReference type="InterPro" id="IPR027417">
    <property type="entry name" value="P-loop_NTPase"/>
</dbReference>
<dbReference type="EMBL" id="PGCK01000001">
    <property type="protein sequence ID" value="MCD1293525.1"/>
    <property type="molecule type" value="Genomic_DNA"/>
</dbReference>
<name>A0AAP2RBE4_9EURY</name>
<dbReference type="AlphaFoldDB" id="A0AAP2RBE4"/>
<dbReference type="InterPro" id="IPR034139">
    <property type="entry name" value="TOPRIM_OLD"/>
</dbReference>
<dbReference type="Gene3D" id="3.40.50.300">
    <property type="entry name" value="P-loop containing nucleotide triphosphate hydrolases"/>
    <property type="match status" value="1"/>
</dbReference>
<dbReference type="Pfam" id="PF20469">
    <property type="entry name" value="OLD-like_TOPRIM"/>
    <property type="match status" value="1"/>
</dbReference>
<dbReference type="Proteomes" id="UP001320159">
    <property type="component" value="Unassembled WGS sequence"/>
</dbReference>
<evidence type="ECO:0000259" key="2">
    <source>
        <dbReference type="Pfam" id="PF20469"/>
    </source>
</evidence>
<dbReference type="PANTHER" id="PTHR43581:SF3">
    <property type="entry name" value="AAA+ ATPASE DOMAIN-CONTAINING PROTEIN"/>
    <property type="match status" value="1"/>
</dbReference>
<dbReference type="PANTHER" id="PTHR43581">
    <property type="entry name" value="ATP/GTP PHOSPHATASE"/>
    <property type="match status" value="1"/>
</dbReference>
<dbReference type="InterPro" id="IPR041685">
    <property type="entry name" value="AAA_GajA/Old/RecF-like"/>
</dbReference>
<dbReference type="Pfam" id="PF13175">
    <property type="entry name" value="AAA_15"/>
    <property type="match status" value="1"/>
</dbReference>
<protein>
    <recommendedName>
        <fullName evidence="5">AAA ATPase domain-containing protein</fullName>
    </recommendedName>
</protein>
<evidence type="ECO:0000259" key="1">
    <source>
        <dbReference type="Pfam" id="PF13175"/>
    </source>
</evidence>
<proteinExistence type="predicted"/>
<organism evidence="3 4">
    <name type="scientific">Methanooceanicella nereidis</name>
    <dbReference type="NCBI Taxonomy" id="2052831"/>
    <lineage>
        <taxon>Archaea</taxon>
        <taxon>Methanobacteriati</taxon>
        <taxon>Methanobacteriota</taxon>
        <taxon>Stenosarchaea group</taxon>
        <taxon>Methanomicrobia</taxon>
        <taxon>Methanocellales</taxon>
        <taxon>Methanocellaceae</taxon>
        <taxon>Methanooceanicella</taxon>
    </lineage>
</organism>
<sequence>MKMIGFRVQNYKKIRDTDWISCENLTAFVGKNEAGKSALFRGLSKLNPSDGEKYDGLKEFPRKMYTSEFKKQDWPVSSVKFVLLDSEKSELSKSLPLLKNLEYIICTRYYSWNMDIEFVPTPILPNIKNSVLLDILTKILNEVQDLVAPDGKGDQFKTIKEKIINFINQQINLSKQKLDVNVSQQEINDLITKISSIINEQWQKDIFYHIIIKLRDFKNLIDVQSQVDNAKQWVENNIPKFIYFDSYNAIDSAIHIPSLINTIRDDPNNARIRSNKCLFDQVGINLNEIAKLDPSSIEKQQSILRKMADERAVQMSSASATMTDMFSDWWEQRRHKFRYQLDGQFFRIWVSDDFDPSEIELDQRSRGLQYFFSFYTIFLVEASGAHQNAILLLDEPGLYMHGSAQGKLVNFFEKLSENNQTLYSTHSPFMIDGKHLERVRVVYESDDGTTKVSEDVWPKDKDALFPLQAALGYSIAQTLFYSEKQLIVEGITDYTILWSINEKLKEKGLTHLFDDIIIIPAGGTSILIPLASMLMGHGIKIMALLDGDKAGRSKGKEFQDRLFTGNGRRCLFVGDSIDNSEAELEDLFPEDFYMDLVKEHYKFDISFTEDEKKIKNITKRLSKAFERLGYDKFEKWYIARLVINRINDEKNTLSEETFKNFSNIFNEVNNVFAEKTN</sequence>
<evidence type="ECO:0000313" key="4">
    <source>
        <dbReference type="Proteomes" id="UP001320159"/>
    </source>
</evidence>